<dbReference type="EMBL" id="RCMK01000846">
    <property type="protein sequence ID" value="KAG2910256.1"/>
    <property type="molecule type" value="Genomic_DNA"/>
</dbReference>
<comment type="caution">
    <text evidence="16">The sequence shown here is derived from an EMBL/GenBank/DDBJ whole genome shotgun (WGS) entry which is preliminary data.</text>
</comment>
<dbReference type="InterPro" id="IPR020613">
    <property type="entry name" value="Thiolase_CS"/>
</dbReference>
<dbReference type="GO" id="GO:0046872">
    <property type="term" value="F:metal ion binding"/>
    <property type="evidence" value="ECO:0007669"/>
    <property type="project" value="UniProtKB-KW"/>
</dbReference>
<evidence type="ECO:0000256" key="3">
    <source>
        <dbReference type="ARBA" id="ARBA00022723"/>
    </source>
</evidence>
<keyword evidence="2 7" id="KW-0808">Transferase</keyword>
<dbReference type="AlphaFoldDB" id="A0A329SI66"/>
<dbReference type="Proteomes" id="UP000251314">
    <property type="component" value="Unassembled WGS sequence"/>
</dbReference>
<dbReference type="Pfam" id="PF00108">
    <property type="entry name" value="Thiolase_N"/>
    <property type="match status" value="1"/>
</dbReference>
<evidence type="ECO:0000256" key="4">
    <source>
        <dbReference type="ARBA" id="ARBA00022958"/>
    </source>
</evidence>
<dbReference type="InterPro" id="IPR016039">
    <property type="entry name" value="Thiolase-like"/>
</dbReference>
<evidence type="ECO:0000313" key="12">
    <source>
        <dbReference type="EMBL" id="KAG2910256.1"/>
    </source>
</evidence>
<keyword evidence="4" id="KW-0630">Potassium</keyword>
<dbReference type="InterPro" id="IPR002155">
    <property type="entry name" value="Thiolase"/>
</dbReference>
<dbReference type="EMBL" id="RCMG01000837">
    <property type="protein sequence ID" value="KAG2845423.1"/>
    <property type="molecule type" value="Genomic_DNA"/>
</dbReference>
<evidence type="ECO:0000313" key="11">
    <source>
        <dbReference type="EMBL" id="KAG2895879.1"/>
    </source>
</evidence>
<evidence type="ECO:0000256" key="2">
    <source>
        <dbReference type="ARBA" id="ARBA00022679"/>
    </source>
</evidence>
<keyword evidence="5 7" id="KW-0012">Acyltransferase</keyword>
<reference evidence="15" key="3">
    <citation type="submission" date="2021-01" db="EMBL/GenBank/DDBJ databases">
        <title>Phytophthora aleatoria, a newly-described species from Pinus radiata is distinct from Phytophthora cactorum isolates based on comparative genomics.</title>
        <authorList>
            <person name="Mcdougal R."/>
            <person name="Panda P."/>
            <person name="Williams N."/>
            <person name="Studholme D.J."/>
        </authorList>
    </citation>
    <scope>NUCLEOTIDE SEQUENCE</scope>
    <source>
        <strain evidence="15">NZFS 3830</strain>
    </source>
</reference>
<keyword evidence="17" id="KW-1185">Reference proteome</keyword>
<dbReference type="EMBL" id="JAENGZ010000049">
    <property type="protein sequence ID" value="KAG6971577.1"/>
    <property type="molecule type" value="Genomic_DNA"/>
</dbReference>
<evidence type="ECO:0000256" key="5">
    <source>
        <dbReference type="ARBA" id="ARBA00023315"/>
    </source>
</evidence>
<dbReference type="Gene3D" id="3.40.47.10">
    <property type="match status" value="1"/>
</dbReference>
<dbReference type="Proteomes" id="UP000735874">
    <property type="component" value="Unassembled WGS sequence"/>
</dbReference>
<evidence type="ECO:0000256" key="7">
    <source>
        <dbReference type="RuleBase" id="RU003557"/>
    </source>
</evidence>
<proteinExistence type="inferred from homology"/>
<gene>
    <name evidence="15" type="ORF">JG687_00001919</name>
    <name evidence="16" type="ORF">PC110_g7931</name>
    <name evidence="10" type="ORF">PC113_g18200</name>
    <name evidence="11" type="ORF">PC115_g17667</name>
    <name evidence="12" type="ORF">PC117_g19455</name>
    <name evidence="13" type="ORF">PC118_g2296</name>
    <name evidence="14" type="ORF">PC129_g14513</name>
</gene>
<feature type="domain" description="Thiolase N-terminal" evidence="8">
    <location>
        <begin position="23"/>
        <end position="287"/>
    </location>
</feature>
<dbReference type="PANTHER" id="PTHR18919">
    <property type="entry name" value="ACETYL-COA C-ACYLTRANSFERASE"/>
    <property type="match status" value="1"/>
</dbReference>
<dbReference type="Proteomes" id="UP000760860">
    <property type="component" value="Unassembled WGS sequence"/>
</dbReference>
<evidence type="ECO:0000259" key="8">
    <source>
        <dbReference type="Pfam" id="PF00108"/>
    </source>
</evidence>
<dbReference type="PIRSF" id="PIRSF000429">
    <property type="entry name" value="Ac-CoA_Ac_transf"/>
    <property type="match status" value="1"/>
</dbReference>
<evidence type="ECO:0000313" key="14">
    <source>
        <dbReference type="EMBL" id="KAG3214580.1"/>
    </source>
</evidence>
<dbReference type="GO" id="GO:0005739">
    <property type="term" value="C:mitochondrion"/>
    <property type="evidence" value="ECO:0007669"/>
    <property type="project" value="TreeGrafter"/>
</dbReference>
<feature type="domain" description="Thiolase C-terminal" evidence="9">
    <location>
        <begin position="299"/>
        <end position="420"/>
    </location>
</feature>
<dbReference type="Proteomes" id="UP000774804">
    <property type="component" value="Unassembled WGS sequence"/>
</dbReference>
<dbReference type="OrthoDB" id="5404651at2759"/>
<evidence type="ECO:0000313" key="17">
    <source>
        <dbReference type="Proteomes" id="UP000251314"/>
    </source>
</evidence>
<dbReference type="EMBL" id="MJFZ01000158">
    <property type="protein sequence ID" value="RAW35806.1"/>
    <property type="molecule type" value="Genomic_DNA"/>
</dbReference>
<feature type="active site" description="Acyl-thioester intermediate" evidence="6">
    <location>
        <position position="107"/>
    </location>
</feature>
<dbReference type="FunFam" id="3.40.47.10:FF:000007">
    <property type="entry name" value="acetyl-CoA acetyltransferase, mitochondrial"/>
    <property type="match status" value="1"/>
</dbReference>
<sequence>MSSPPPVKKPRVNGAPFTAAREVCIVGVARTPCGSLQGKLSALKASDLAGVAIKEAITRAGVKPNDVEELILGHVISAGAGQAPAKQAAVSAGLPQSVVCSTVNKVCASGMKAMILGAQSIMLGLRDVVVVGGMESMSQAPHLSKKARSGARYGDLVFSDALQTDGLFDAFENIPMGDIAEECARKHDISREAQDTYAAQSYRRALEATKSGKFIREVVEVQVPPAQRGAAPQTVTEDEEVVMRPVDVASLSKLRPCFKPSGDFGPTVTAGNASPISDGAAALVLMSLAKANTLGLSSKIQAIVRGFGEAEQEPRSFTTSPALAIPKALEMAGVEQDDVDFFEINEAFSVVACANTKLLKLDPAKVNVYGGAVAIGHPLGCSGARIIVTLCSVLHQECGQIGCAAVCNGGGGASALVIEKVYT</sequence>
<dbReference type="InterPro" id="IPR020617">
    <property type="entry name" value="Thiolase_C"/>
</dbReference>
<protein>
    <submittedName>
        <fullName evidence="16">Acetyl-CoA acetyltransferase</fullName>
    </submittedName>
</protein>
<dbReference type="SUPFAM" id="SSF53901">
    <property type="entry name" value="Thiolase-like"/>
    <property type="match status" value="2"/>
</dbReference>
<evidence type="ECO:0000256" key="1">
    <source>
        <dbReference type="ARBA" id="ARBA00010982"/>
    </source>
</evidence>
<dbReference type="Proteomes" id="UP000736787">
    <property type="component" value="Unassembled WGS sequence"/>
</dbReference>
<dbReference type="NCBIfam" id="TIGR01930">
    <property type="entry name" value="AcCoA-C-Actrans"/>
    <property type="match status" value="1"/>
</dbReference>
<dbReference type="VEuPathDB" id="FungiDB:PC110_g7931"/>
<feature type="active site" description="Proton acceptor" evidence="6">
    <location>
        <position position="377"/>
    </location>
</feature>
<evidence type="ECO:0000313" key="16">
    <source>
        <dbReference type="EMBL" id="RAW35806.1"/>
    </source>
</evidence>
<evidence type="ECO:0000313" key="15">
    <source>
        <dbReference type="EMBL" id="KAG6971577.1"/>
    </source>
</evidence>
<dbReference type="CDD" id="cd00751">
    <property type="entry name" value="thiolase"/>
    <property type="match status" value="1"/>
</dbReference>
<evidence type="ECO:0000313" key="10">
    <source>
        <dbReference type="EMBL" id="KAG2845423.1"/>
    </source>
</evidence>
<evidence type="ECO:0000259" key="9">
    <source>
        <dbReference type="Pfam" id="PF02803"/>
    </source>
</evidence>
<dbReference type="PROSITE" id="PS00098">
    <property type="entry name" value="THIOLASE_1"/>
    <property type="match status" value="1"/>
</dbReference>
<dbReference type="Proteomes" id="UP000688947">
    <property type="component" value="Unassembled WGS sequence"/>
</dbReference>
<dbReference type="InterPro" id="IPR020615">
    <property type="entry name" value="Thiolase_acyl_enz_int_AS"/>
</dbReference>
<reference evidence="16 17" key="1">
    <citation type="submission" date="2018-01" db="EMBL/GenBank/DDBJ databases">
        <title>Draft genome of the strawberry crown rot pathogen Phytophthora cactorum.</title>
        <authorList>
            <person name="Armitage A.D."/>
            <person name="Lysoe E."/>
            <person name="Nellist C.F."/>
            <person name="Harrison R.J."/>
            <person name="Brurberg M.B."/>
        </authorList>
    </citation>
    <scope>NUCLEOTIDE SEQUENCE [LARGE SCALE GENOMIC DNA]</scope>
    <source>
        <strain evidence="16 17">10300</strain>
    </source>
</reference>
<reference evidence="14" key="2">
    <citation type="submission" date="2018-05" db="EMBL/GenBank/DDBJ databases">
        <title>Effector identification in a new, highly contiguous assembly of the strawberry crown rot pathogen Phytophthora cactorum.</title>
        <authorList>
            <person name="Armitage A.D."/>
            <person name="Nellist C.F."/>
            <person name="Bates H."/>
            <person name="Vickerstaff R.J."/>
            <person name="Harrison R.J."/>
        </authorList>
    </citation>
    <scope>NUCLEOTIDE SEQUENCE</scope>
    <source>
        <strain evidence="10">15-7</strain>
        <strain evidence="11">4032</strain>
        <strain evidence="12">4040</strain>
        <strain evidence="13">P415</strain>
        <strain evidence="14">P421</strain>
    </source>
</reference>
<accession>A0A329SI66</accession>
<dbReference type="Pfam" id="PF02803">
    <property type="entry name" value="Thiolase_C"/>
    <property type="match status" value="1"/>
</dbReference>
<dbReference type="EMBL" id="RCMV01000626">
    <property type="protein sequence ID" value="KAG3214580.1"/>
    <property type="molecule type" value="Genomic_DNA"/>
</dbReference>
<dbReference type="PROSITE" id="PS00737">
    <property type="entry name" value="THIOLASE_2"/>
    <property type="match status" value="1"/>
</dbReference>
<dbReference type="EMBL" id="RCMI01000854">
    <property type="protein sequence ID" value="KAG2895879.1"/>
    <property type="molecule type" value="Genomic_DNA"/>
</dbReference>
<dbReference type="GO" id="GO:0006635">
    <property type="term" value="P:fatty acid beta-oxidation"/>
    <property type="evidence" value="ECO:0007669"/>
    <property type="project" value="TreeGrafter"/>
</dbReference>
<dbReference type="Proteomes" id="UP000697107">
    <property type="component" value="Unassembled WGS sequence"/>
</dbReference>
<evidence type="ECO:0000313" key="13">
    <source>
        <dbReference type="EMBL" id="KAG2996714.1"/>
    </source>
</evidence>
<name>A0A329SI66_9STRA</name>
<dbReference type="GO" id="GO:0003985">
    <property type="term" value="F:acetyl-CoA C-acetyltransferase activity"/>
    <property type="evidence" value="ECO:0007669"/>
    <property type="project" value="TreeGrafter"/>
</dbReference>
<dbReference type="STRING" id="29920.A0A329SI66"/>
<comment type="similarity">
    <text evidence="1 7">Belongs to the thiolase-like superfamily. Thiolase family.</text>
</comment>
<dbReference type="InterPro" id="IPR020616">
    <property type="entry name" value="Thiolase_N"/>
</dbReference>
<keyword evidence="3" id="KW-0479">Metal-binding</keyword>
<dbReference type="EMBL" id="RCML01000033">
    <property type="protein sequence ID" value="KAG2996714.1"/>
    <property type="molecule type" value="Genomic_DNA"/>
</dbReference>
<evidence type="ECO:0000256" key="6">
    <source>
        <dbReference type="PIRSR" id="PIRSR000429-1"/>
    </source>
</evidence>
<dbReference type="PANTHER" id="PTHR18919:SF156">
    <property type="entry name" value="ACETYL-COA ACETYLTRANSFERASE, MITOCHONDRIAL"/>
    <property type="match status" value="1"/>
</dbReference>
<organism evidence="16 17">
    <name type="scientific">Phytophthora cactorum</name>
    <dbReference type="NCBI Taxonomy" id="29920"/>
    <lineage>
        <taxon>Eukaryota</taxon>
        <taxon>Sar</taxon>
        <taxon>Stramenopiles</taxon>
        <taxon>Oomycota</taxon>
        <taxon>Peronosporomycetes</taxon>
        <taxon>Peronosporales</taxon>
        <taxon>Peronosporaceae</taxon>
        <taxon>Phytophthora</taxon>
    </lineage>
</organism>
<feature type="active site" description="Proton acceptor" evidence="6">
    <location>
        <position position="407"/>
    </location>
</feature>